<feature type="domain" description="Methyltransferase" evidence="3">
    <location>
        <begin position="41"/>
        <end position="129"/>
    </location>
</feature>
<dbReference type="GO" id="GO:0032259">
    <property type="term" value="P:methylation"/>
    <property type="evidence" value="ECO:0007669"/>
    <property type="project" value="UniProtKB-KW"/>
</dbReference>
<dbReference type="InterPro" id="IPR029063">
    <property type="entry name" value="SAM-dependent_MTases_sf"/>
</dbReference>
<comment type="caution">
    <text evidence="4">The sequence shown here is derived from an EMBL/GenBank/DDBJ whole genome shotgun (WGS) entry which is preliminary data.</text>
</comment>
<evidence type="ECO:0000313" key="5">
    <source>
        <dbReference type="Proteomes" id="UP000318010"/>
    </source>
</evidence>
<name>A0A563U4E3_9SPHI</name>
<keyword evidence="5" id="KW-1185">Reference proteome</keyword>
<keyword evidence="1 4" id="KW-0489">Methyltransferase</keyword>
<dbReference type="EMBL" id="VOEI01000003">
    <property type="protein sequence ID" value="TWR26192.1"/>
    <property type="molecule type" value="Genomic_DNA"/>
</dbReference>
<sequence length="261" mass="29331">MSNHSSDTWSADLYSKYEAERNRPIYDLLNRIQTNAIKIAADVGCGPGNSTELLKQKFPDAKIIGMDSSANMIEAARKRLPEVQFDIADVATWENKGLFDVILSNAVLQWVPDHATILPALLNRLNPGGTLAIQVPDNFAEPTHRLMRHVAANGPWAEKLTAAPKRLDRQSPDWYFSLLHDKVESVDIWRTTYFHPIKTGAAGIVEMVKSTGLRPYLDVLEAGEQQDFLEEYQQQIAKEYPAQADGTVLLPYPRLFIVAMR</sequence>
<proteinExistence type="predicted"/>
<dbReference type="PANTHER" id="PTHR43861:SF1">
    <property type="entry name" value="TRANS-ACONITATE 2-METHYLTRANSFERASE"/>
    <property type="match status" value="1"/>
</dbReference>
<organism evidence="4 5">
    <name type="scientific">Mucilaginibacter achroorhodeus</name>
    <dbReference type="NCBI Taxonomy" id="2599294"/>
    <lineage>
        <taxon>Bacteria</taxon>
        <taxon>Pseudomonadati</taxon>
        <taxon>Bacteroidota</taxon>
        <taxon>Sphingobacteriia</taxon>
        <taxon>Sphingobacteriales</taxon>
        <taxon>Sphingobacteriaceae</taxon>
        <taxon>Mucilaginibacter</taxon>
    </lineage>
</organism>
<dbReference type="OrthoDB" id="9789123at2"/>
<reference evidence="4 5" key="1">
    <citation type="submission" date="2019-07" db="EMBL/GenBank/DDBJ databases">
        <authorList>
            <person name="Kim J."/>
        </authorList>
    </citation>
    <scope>NUCLEOTIDE SEQUENCE [LARGE SCALE GENOMIC DNA]</scope>
    <source>
        <strain evidence="4 5">MJ1a</strain>
    </source>
</reference>
<dbReference type="CDD" id="cd02440">
    <property type="entry name" value="AdoMet_MTases"/>
    <property type="match status" value="1"/>
</dbReference>
<dbReference type="GO" id="GO:0030798">
    <property type="term" value="F:trans-aconitate 2-methyltransferase activity"/>
    <property type="evidence" value="ECO:0007669"/>
    <property type="project" value="UniProtKB-EC"/>
</dbReference>
<dbReference type="Proteomes" id="UP000318010">
    <property type="component" value="Unassembled WGS sequence"/>
</dbReference>
<protein>
    <submittedName>
        <fullName evidence="4">Trans-aconitate 2-methyltransferase</fullName>
        <ecNumber evidence="4">2.1.1.144</ecNumber>
    </submittedName>
</protein>
<dbReference type="Pfam" id="PF13649">
    <property type="entry name" value="Methyltransf_25"/>
    <property type="match status" value="1"/>
</dbReference>
<dbReference type="Gene3D" id="3.40.50.150">
    <property type="entry name" value="Vaccinia Virus protein VP39"/>
    <property type="match status" value="1"/>
</dbReference>
<dbReference type="Gene3D" id="1.10.150.290">
    <property type="entry name" value="S-adenosyl-L-methionine-dependent methyltransferases"/>
    <property type="match status" value="1"/>
</dbReference>
<gene>
    <name evidence="4" type="ORF">FPZ42_11230</name>
</gene>
<dbReference type="AlphaFoldDB" id="A0A563U4E3"/>
<dbReference type="PANTHER" id="PTHR43861">
    <property type="entry name" value="TRANS-ACONITATE 2-METHYLTRANSFERASE-RELATED"/>
    <property type="match status" value="1"/>
</dbReference>
<evidence type="ECO:0000256" key="1">
    <source>
        <dbReference type="ARBA" id="ARBA00022603"/>
    </source>
</evidence>
<dbReference type="EC" id="2.1.1.144" evidence="4"/>
<dbReference type="NCBIfam" id="NF002463">
    <property type="entry name" value="PRK01683.1"/>
    <property type="match status" value="1"/>
</dbReference>
<dbReference type="InterPro" id="IPR023149">
    <property type="entry name" value="Trans_acon_MeTrfase_C"/>
</dbReference>
<dbReference type="SUPFAM" id="SSF53335">
    <property type="entry name" value="S-adenosyl-L-methionine-dependent methyltransferases"/>
    <property type="match status" value="1"/>
</dbReference>
<evidence type="ECO:0000259" key="3">
    <source>
        <dbReference type="Pfam" id="PF13649"/>
    </source>
</evidence>
<evidence type="ECO:0000256" key="2">
    <source>
        <dbReference type="ARBA" id="ARBA00022679"/>
    </source>
</evidence>
<dbReference type="RefSeq" id="WP_146271380.1">
    <property type="nucleotide sequence ID" value="NZ_VOEI01000003.1"/>
</dbReference>
<dbReference type="InterPro" id="IPR041698">
    <property type="entry name" value="Methyltransf_25"/>
</dbReference>
<evidence type="ECO:0000313" key="4">
    <source>
        <dbReference type="EMBL" id="TWR26192.1"/>
    </source>
</evidence>
<keyword evidence="2 4" id="KW-0808">Transferase</keyword>
<accession>A0A563U4E3</accession>